<feature type="domain" description="PAC" evidence="1">
    <location>
        <begin position="118"/>
        <end position="171"/>
    </location>
</feature>
<dbReference type="InterPro" id="IPR000014">
    <property type="entry name" value="PAS"/>
</dbReference>
<dbReference type="InterPro" id="IPR003607">
    <property type="entry name" value="HD/PDEase_dom"/>
</dbReference>
<dbReference type="InterPro" id="IPR037522">
    <property type="entry name" value="HD_GYP_dom"/>
</dbReference>
<dbReference type="PROSITE" id="PS51832">
    <property type="entry name" value="HD_GYP"/>
    <property type="match status" value="1"/>
</dbReference>
<dbReference type="SUPFAM" id="SSF55785">
    <property type="entry name" value="PYP-like sensor domain (PAS domain)"/>
    <property type="match status" value="1"/>
</dbReference>
<dbReference type="CDD" id="cd00130">
    <property type="entry name" value="PAS"/>
    <property type="match status" value="1"/>
</dbReference>
<dbReference type="PANTHER" id="PTHR43155:SF2">
    <property type="entry name" value="CYCLIC DI-GMP PHOSPHODIESTERASE PA4108"/>
    <property type="match status" value="1"/>
</dbReference>
<dbReference type="AlphaFoldDB" id="A0A3B0V5P8"/>
<reference evidence="3" key="1">
    <citation type="submission" date="2018-06" db="EMBL/GenBank/DDBJ databases">
        <authorList>
            <person name="Zhirakovskaya E."/>
        </authorList>
    </citation>
    <scope>NUCLEOTIDE SEQUENCE</scope>
</reference>
<sequence length="367" mass="41848">MQIVTTIGRRSVRKPSYEELYRQVKEFENERERLKLKSATRLRKCRARYDAMLDTVDAYMCLVDRNLRIIWANDKAKKIFGGDLVNRHCCVTCHGRRKPCLESSYCIVRQSFRGETVRHPGTIAVKKDGRKIYFNVMAKVVSRDADGRPSNVVKVYNDITQYKQVEEELKASMLQLRDNLSGTIKAMAMTVETRDPYTAGHQRRTADIARGIAQEMGLPREQVDGIRMAGVIHDLGKISVPAEILSKPGRIGAMEFSLIQQHPNTGYDILKGIDFKWPVAEIVRQHHERMDGSGYPFGYAGKQILLEARVIAVADVIEAMSSHRPYRPALGLDKAFAEIKQNRGTLYDENVVDAVVNLFDKKEYIFH</sequence>
<name>A0A3B0V5P8_9ZZZZ</name>
<dbReference type="EMBL" id="UOEY01000064">
    <property type="protein sequence ID" value="VAW38885.1"/>
    <property type="molecule type" value="Genomic_DNA"/>
</dbReference>
<organism evidence="3">
    <name type="scientific">hydrothermal vent metagenome</name>
    <dbReference type="NCBI Taxonomy" id="652676"/>
    <lineage>
        <taxon>unclassified sequences</taxon>
        <taxon>metagenomes</taxon>
        <taxon>ecological metagenomes</taxon>
    </lineage>
</organism>
<evidence type="ECO:0000259" key="2">
    <source>
        <dbReference type="PROSITE" id="PS51832"/>
    </source>
</evidence>
<gene>
    <name evidence="3" type="ORF">MNBD_DELTA04-1789</name>
</gene>
<dbReference type="SMART" id="SM00471">
    <property type="entry name" value="HDc"/>
    <property type="match status" value="1"/>
</dbReference>
<evidence type="ECO:0000313" key="3">
    <source>
        <dbReference type="EMBL" id="VAW38885.1"/>
    </source>
</evidence>
<dbReference type="SUPFAM" id="SSF109604">
    <property type="entry name" value="HD-domain/PDEase-like"/>
    <property type="match status" value="1"/>
</dbReference>
<feature type="domain" description="HD-GYP" evidence="2">
    <location>
        <begin position="176"/>
        <end position="367"/>
    </location>
</feature>
<accession>A0A3B0V5P8</accession>
<dbReference type="Gene3D" id="1.10.3210.10">
    <property type="entry name" value="Hypothetical protein af1432"/>
    <property type="match status" value="1"/>
</dbReference>
<proteinExistence type="predicted"/>
<dbReference type="InterPro" id="IPR000700">
    <property type="entry name" value="PAS-assoc_C"/>
</dbReference>
<dbReference type="NCBIfam" id="TIGR00229">
    <property type="entry name" value="sensory_box"/>
    <property type="match status" value="1"/>
</dbReference>
<evidence type="ECO:0000259" key="1">
    <source>
        <dbReference type="PROSITE" id="PS50113"/>
    </source>
</evidence>
<dbReference type="PROSITE" id="PS50113">
    <property type="entry name" value="PAC"/>
    <property type="match status" value="1"/>
</dbReference>
<dbReference type="PANTHER" id="PTHR43155">
    <property type="entry name" value="CYCLIC DI-GMP PHOSPHODIESTERASE PA4108-RELATED"/>
    <property type="match status" value="1"/>
</dbReference>
<dbReference type="CDD" id="cd00077">
    <property type="entry name" value="HDc"/>
    <property type="match status" value="1"/>
</dbReference>
<protein>
    <submittedName>
        <fullName evidence="3">Uncharacterized protein</fullName>
    </submittedName>
</protein>
<dbReference type="Pfam" id="PF13426">
    <property type="entry name" value="PAS_9"/>
    <property type="match status" value="1"/>
</dbReference>
<dbReference type="InterPro" id="IPR035965">
    <property type="entry name" value="PAS-like_dom_sf"/>
</dbReference>
<dbReference type="Pfam" id="PF13487">
    <property type="entry name" value="HD_5"/>
    <property type="match status" value="1"/>
</dbReference>
<dbReference type="Gene3D" id="3.30.450.20">
    <property type="entry name" value="PAS domain"/>
    <property type="match status" value="1"/>
</dbReference>